<evidence type="ECO:0000256" key="2">
    <source>
        <dbReference type="ARBA" id="ARBA00006824"/>
    </source>
</evidence>
<accession>A0A1E3QXL3</accession>
<evidence type="ECO:0000256" key="3">
    <source>
        <dbReference type="ARBA" id="ARBA00022692"/>
    </source>
</evidence>
<evidence type="ECO:0000256" key="5">
    <source>
        <dbReference type="ARBA" id="ARBA00023136"/>
    </source>
</evidence>
<dbReference type="Proteomes" id="UP000094336">
    <property type="component" value="Unassembled WGS sequence"/>
</dbReference>
<keyword evidence="3" id="KW-0812">Transmembrane</keyword>
<dbReference type="OrthoDB" id="430207at2759"/>
<dbReference type="Pfam" id="PF04117">
    <property type="entry name" value="Mpv17_PMP22"/>
    <property type="match status" value="1"/>
</dbReference>
<evidence type="ECO:0000256" key="4">
    <source>
        <dbReference type="ARBA" id="ARBA00022989"/>
    </source>
</evidence>
<evidence type="ECO:0000256" key="1">
    <source>
        <dbReference type="ARBA" id="ARBA00004141"/>
    </source>
</evidence>
<proteinExistence type="inferred from homology"/>
<dbReference type="PANTHER" id="PTHR11266:SF17">
    <property type="entry name" value="PROTEIN MPV17"/>
    <property type="match status" value="1"/>
</dbReference>
<dbReference type="RefSeq" id="XP_018987105.1">
    <property type="nucleotide sequence ID" value="XM_019128009.1"/>
</dbReference>
<evidence type="ECO:0000256" key="6">
    <source>
        <dbReference type="ARBA" id="ARBA00039302"/>
    </source>
</evidence>
<dbReference type="AlphaFoldDB" id="A0A1E3QXL3"/>
<evidence type="ECO:0000313" key="9">
    <source>
        <dbReference type="Proteomes" id="UP000094336"/>
    </source>
</evidence>
<gene>
    <name evidence="8" type="ORF">BABINDRAFT_160015</name>
</gene>
<name>A0A1E3QXL3_9ASCO</name>
<comment type="subcellular location">
    <subcellularLocation>
        <location evidence="1">Membrane</location>
        <topology evidence="1">Multi-pass membrane protein</topology>
    </subcellularLocation>
</comment>
<evidence type="ECO:0000313" key="8">
    <source>
        <dbReference type="EMBL" id="ODQ81777.1"/>
    </source>
</evidence>
<sequence length="223" mass="25234">MSRLFALYSNSLKQRPLLTNVISTALLFGIGDVMAQTLFPADLPATDTQVTSLSPALARESVLDYGRLGRSMFYGGIIFAPIGDKWYKILNKVKIPTSKLIALGIKPTPKTITVVNTVARVFIDQACFPPVSVPFYYVVMTLLEQKSMEDIKEKLRLNYWPTLLSNWTVWPTIQLFNFGFVKVEYRLIVVNIVSLGWNCYISFMNNKKTPENSTPVHFPPVME</sequence>
<dbReference type="GO" id="GO:0005739">
    <property type="term" value="C:mitochondrion"/>
    <property type="evidence" value="ECO:0007669"/>
    <property type="project" value="TreeGrafter"/>
</dbReference>
<comment type="similarity">
    <text evidence="2 7">Belongs to the peroxisomal membrane protein PXMP2/4 family.</text>
</comment>
<dbReference type="STRING" id="984486.A0A1E3QXL3"/>
<keyword evidence="4" id="KW-1133">Transmembrane helix</keyword>
<keyword evidence="5" id="KW-0472">Membrane</keyword>
<organism evidence="8 9">
    <name type="scientific">Babjeviella inositovora NRRL Y-12698</name>
    <dbReference type="NCBI Taxonomy" id="984486"/>
    <lineage>
        <taxon>Eukaryota</taxon>
        <taxon>Fungi</taxon>
        <taxon>Dikarya</taxon>
        <taxon>Ascomycota</taxon>
        <taxon>Saccharomycotina</taxon>
        <taxon>Pichiomycetes</taxon>
        <taxon>Serinales incertae sedis</taxon>
        <taxon>Babjeviella</taxon>
    </lineage>
</organism>
<evidence type="ECO:0000256" key="7">
    <source>
        <dbReference type="RuleBase" id="RU363053"/>
    </source>
</evidence>
<reference evidence="9" key="1">
    <citation type="submission" date="2016-05" db="EMBL/GenBank/DDBJ databases">
        <title>Comparative genomics of biotechnologically important yeasts.</title>
        <authorList>
            <consortium name="DOE Joint Genome Institute"/>
            <person name="Riley R."/>
            <person name="Haridas S."/>
            <person name="Wolfe K.H."/>
            <person name="Lopes M.R."/>
            <person name="Hittinger C.T."/>
            <person name="Goker M."/>
            <person name="Salamov A."/>
            <person name="Wisecaver J."/>
            <person name="Long T.M."/>
            <person name="Aerts A.L."/>
            <person name="Barry K."/>
            <person name="Choi C."/>
            <person name="Clum A."/>
            <person name="Coughlan A.Y."/>
            <person name="Deshpande S."/>
            <person name="Douglass A.P."/>
            <person name="Hanson S.J."/>
            <person name="Klenk H.-P."/>
            <person name="Labutti K."/>
            <person name="Lapidus A."/>
            <person name="Lindquist E."/>
            <person name="Lipzen A."/>
            <person name="Meier-Kolthoff J.P."/>
            <person name="Ohm R.A."/>
            <person name="Otillar R.P."/>
            <person name="Pangilinan J."/>
            <person name="Peng Y."/>
            <person name="Rokas A."/>
            <person name="Rosa C.A."/>
            <person name="Scheuner C."/>
            <person name="Sibirny A.A."/>
            <person name="Slot J.C."/>
            <person name="Stielow J.B."/>
            <person name="Sun H."/>
            <person name="Kurtzman C.P."/>
            <person name="Blackwell M."/>
            <person name="Grigoriev I.V."/>
            <person name="Jeffries T.W."/>
        </authorList>
    </citation>
    <scope>NUCLEOTIDE SEQUENCE [LARGE SCALE GENOMIC DNA]</scope>
    <source>
        <strain evidence="9">NRRL Y-12698</strain>
    </source>
</reference>
<dbReference type="InterPro" id="IPR007248">
    <property type="entry name" value="Mpv17_PMP22"/>
</dbReference>
<dbReference type="GO" id="GO:0016020">
    <property type="term" value="C:membrane"/>
    <property type="evidence" value="ECO:0007669"/>
    <property type="project" value="UniProtKB-SubCell"/>
</dbReference>
<dbReference type="EMBL" id="KV454427">
    <property type="protein sequence ID" value="ODQ81777.1"/>
    <property type="molecule type" value="Genomic_DNA"/>
</dbReference>
<dbReference type="GeneID" id="30145862"/>
<protein>
    <recommendedName>
        <fullName evidence="6">Protein SYM1</fullName>
    </recommendedName>
</protein>
<dbReference type="PANTHER" id="PTHR11266">
    <property type="entry name" value="PEROXISOMAL MEMBRANE PROTEIN 2, PXMP2 MPV17"/>
    <property type="match status" value="1"/>
</dbReference>
<keyword evidence="9" id="KW-1185">Reference proteome</keyword>